<dbReference type="RefSeq" id="XP_010838767.1">
    <property type="nucleotide sequence ID" value="XM_010840465.1"/>
</dbReference>
<keyword evidence="8" id="KW-0597">Phosphoprotein</keyword>
<comment type="subunit">
    <text evidence="3">Interacts with ARF6.</text>
</comment>
<dbReference type="KEGG" id="bbis:104988959"/>
<evidence type="ECO:0000256" key="6">
    <source>
        <dbReference type="ARBA" id="ARBA00022475"/>
    </source>
</evidence>
<evidence type="ECO:0000256" key="9">
    <source>
        <dbReference type="ARBA" id="ARBA00023018"/>
    </source>
</evidence>
<dbReference type="GeneID" id="104988959"/>
<dbReference type="GO" id="GO:0031175">
    <property type="term" value="P:neuron projection development"/>
    <property type="evidence" value="ECO:0007669"/>
    <property type="project" value="UniProtKB-ARBA"/>
</dbReference>
<feature type="region of interest" description="Disordered" evidence="15">
    <location>
        <begin position="386"/>
        <end position="408"/>
    </location>
</feature>
<feature type="compositionally biased region" description="Low complexity" evidence="15">
    <location>
        <begin position="390"/>
        <end position="405"/>
    </location>
</feature>
<proteinExistence type="predicted"/>
<evidence type="ECO:0000256" key="14">
    <source>
        <dbReference type="ARBA" id="ARBA00046245"/>
    </source>
</evidence>
<dbReference type="GO" id="GO:0030659">
    <property type="term" value="C:cytoplasmic vesicle membrane"/>
    <property type="evidence" value="ECO:0007669"/>
    <property type="project" value="UniProtKB-SubCell"/>
</dbReference>
<dbReference type="PANTHER" id="PTHR23354:SF122">
    <property type="entry name" value="GTPASE-ACTIVATING PROTEIN SKYWALKER"/>
    <property type="match status" value="1"/>
</dbReference>
<dbReference type="OrthoDB" id="10065050at2759"/>
<dbReference type="GO" id="GO:0005096">
    <property type="term" value="F:GTPase activator activity"/>
    <property type="evidence" value="ECO:0007669"/>
    <property type="project" value="UniProtKB-KW"/>
</dbReference>
<evidence type="ECO:0000256" key="5">
    <source>
        <dbReference type="ARBA" id="ARBA00022468"/>
    </source>
</evidence>
<keyword evidence="11" id="KW-0966">Cell projection</keyword>
<feature type="domain" description="TLDc" evidence="16">
    <location>
        <begin position="250"/>
        <end position="485"/>
    </location>
</feature>
<comment type="function">
    <text evidence="14">May act as a GTPase-activating protein for Rab family protein(s). Involved in neuronal projections development, probably through a negative modulation of ARF6 function. Involved in the regulation of synaptic vesicle trafficking.</text>
</comment>
<keyword evidence="12" id="KW-0968">Cytoplasmic vesicle</keyword>
<evidence type="ECO:0000256" key="7">
    <source>
        <dbReference type="ARBA" id="ARBA00022490"/>
    </source>
</evidence>
<name>A0A6P3HHC6_BISBB</name>
<keyword evidence="17" id="KW-1185">Reference proteome</keyword>
<dbReference type="PROSITE" id="PS51886">
    <property type="entry name" value="TLDC"/>
    <property type="match status" value="1"/>
</dbReference>
<dbReference type="GO" id="GO:0034599">
    <property type="term" value="P:cellular response to oxidative stress"/>
    <property type="evidence" value="ECO:0007669"/>
    <property type="project" value="UniProtKB-ARBA"/>
</dbReference>
<dbReference type="CTD" id="57465"/>
<dbReference type="InterPro" id="IPR006571">
    <property type="entry name" value="TLDc_dom"/>
</dbReference>
<keyword evidence="10" id="KW-0472">Membrane</keyword>
<dbReference type="FunFam" id="1.10.472.80:FF:000032">
    <property type="entry name" value="TBC1 domain family member 24 isoform X1"/>
    <property type="match status" value="1"/>
</dbReference>
<keyword evidence="5" id="KW-0343">GTPase activation</keyword>
<sequence length="490" mass="55124">MPACTETSLARSWVPSYCLNSKGEGAVRKILLCISNQFPDVSFCPALPAVVALLLHYSADEAECFETACRILACNDSSRKLVDQSFLAFESSCMTFGDLVNKYCQAAHKLMVAVSEDVLQVYADWQRWLFGELPLSYFARVFDVFLVEGYKVLYRVALAILKFFHKVRAGQPLESDNVKQDIRAFVRDIAKTVSPEKLLEKAFAIRLFSRKEIQLLQMANEKALKQKGITVKQKRQFVHLAVHADNFRSEIVGVKEMRDIWSWVPERFALCQPLLLFSSLQHGYSLTRFYFQCEGREPTVLLIKTTQKEVCGAYLSTDWSERNKFGGKLGFFGTGECFVFRTRLRHLLGVTLRDELREQAAVCGTLQPEVQRYEWVVIKHPELTKPAPLESTTVPPSPSHSVSSEPADRLSPFLATRHFNLPSKTESLFMAGGSDCLIIGGGGGPALYIDGDLNRGRTGHCDTFNNQPLCSENFLIAAVEAWGFQDPDIQ</sequence>
<evidence type="ECO:0000256" key="3">
    <source>
        <dbReference type="ARBA" id="ARBA00011546"/>
    </source>
</evidence>
<dbReference type="GO" id="GO:0005886">
    <property type="term" value="C:plasma membrane"/>
    <property type="evidence" value="ECO:0007669"/>
    <property type="project" value="UniProtKB-SubCell"/>
</dbReference>
<evidence type="ECO:0000256" key="11">
    <source>
        <dbReference type="ARBA" id="ARBA00023273"/>
    </source>
</evidence>
<evidence type="ECO:0000313" key="17">
    <source>
        <dbReference type="Proteomes" id="UP000515208"/>
    </source>
</evidence>
<evidence type="ECO:0000313" key="18">
    <source>
        <dbReference type="RefSeq" id="XP_010838767.1"/>
    </source>
</evidence>
<keyword evidence="6" id="KW-1003">Cell membrane</keyword>
<gene>
    <name evidence="18" type="primary">TBC1D24</name>
</gene>
<dbReference type="SMART" id="SM00584">
    <property type="entry name" value="TLDc"/>
    <property type="match status" value="1"/>
</dbReference>
<dbReference type="Pfam" id="PF00566">
    <property type="entry name" value="RabGAP-TBC"/>
    <property type="match status" value="1"/>
</dbReference>
<dbReference type="SUPFAM" id="SSF47923">
    <property type="entry name" value="Ypt/Rab-GAP domain of gyp1p"/>
    <property type="match status" value="2"/>
</dbReference>
<dbReference type="InterPro" id="IPR035969">
    <property type="entry name" value="Rab-GAP_TBC_sf"/>
</dbReference>
<keyword evidence="7" id="KW-0963">Cytoplasm</keyword>
<evidence type="ECO:0000256" key="8">
    <source>
        <dbReference type="ARBA" id="ARBA00022553"/>
    </source>
</evidence>
<dbReference type="Pfam" id="PF07534">
    <property type="entry name" value="TLD"/>
    <property type="match status" value="2"/>
</dbReference>
<evidence type="ECO:0000256" key="13">
    <source>
        <dbReference type="ARBA" id="ARBA00034106"/>
    </source>
</evidence>
<comment type="subcellular location">
    <subcellularLocation>
        <location evidence="2">Cell membrane</location>
        <topology evidence="2">Peripheral membrane protein</topology>
    </subcellularLocation>
    <subcellularLocation>
        <location evidence="1">Cytoplasmic vesicle membrane</location>
    </subcellularLocation>
    <subcellularLocation>
        <location evidence="13">Presynapse</location>
    </subcellularLocation>
</comment>
<evidence type="ECO:0000256" key="4">
    <source>
        <dbReference type="ARBA" id="ARBA00014206"/>
    </source>
</evidence>
<accession>A0A6P3HHC6</accession>
<dbReference type="GO" id="GO:0098793">
    <property type="term" value="C:presynapse"/>
    <property type="evidence" value="ECO:0007669"/>
    <property type="project" value="UniProtKB-SubCell"/>
</dbReference>
<evidence type="ECO:0000256" key="10">
    <source>
        <dbReference type="ARBA" id="ARBA00023136"/>
    </source>
</evidence>
<protein>
    <recommendedName>
        <fullName evidence="4">TBC1 domain family member 24</fullName>
    </recommendedName>
</protein>
<evidence type="ECO:0000259" key="16">
    <source>
        <dbReference type="PROSITE" id="PS51886"/>
    </source>
</evidence>
<dbReference type="InterPro" id="IPR000195">
    <property type="entry name" value="Rab-GAP-TBC_dom"/>
</dbReference>
<evidence type="ECO:0000256" key="1">
    <source>
        <dbReference type="ARBA" id="ARBA00004156"/>
    </source>
</evidence>
<dbReference type="PANTHER" id="PTHR23354">
    <property type="entry name" value="NUCLEOLAR PROTEIN 7/ESTROGEN RECEPTOR COACTIVATOR-RELATED"/>
    <property type="match status" value="1"/>
</dbReference>
<dbReference type="AlphaFoldDB" id="A0A6P3HHC6"/>
<organism evidence="17 18">
    <name type="scientific">Bison bison bison</name>
    <name type="common">North American plains bison</name>
    <dbReference type="NCBI Taxonomy" id="43346"/>
    <lineage>
        <taxon>Eukaryota</taxon>
        <taxon>Metazoa</taxon>
        <taxon>Chordata</taxon>
        <taxon>Craniata</taxon>
        <taxon>Vertebrata</taxon>
        <taxon>Euteleostomi</taxon>
        <taxon>Mammalia</taxon>
        <taxon>Eutheria</taxon>
        <taxon>Laurasiatheria</taxon>
        <taxon>Artiodactyla</taxon>
        <taxon>Ruminantia</taxon>
        <taxon>Pecora</taxon>
        <taxon>Bovidae</taxon>
        <taxon>Bovinae</taxon>
        <taxon>Bison</taxon>
    </lineage>
</organism>
<evidence type="ECO:0000256" key="2">
    <source>
        <dbReference type="ARBA" id="ARBA00004202"/>
    </source>
</evidence>
<evidence type="ECO:0000256" key="12">
    <source>
        <dbReference type="ARBA" id="ARBA00023329"/>
    </source>
</evidence>
<evidence type="ECO:0000256" key="15">
    <source>
        <dbReference type="SAM" id="MobiDB-lite"/>
    </source>
</evidence>
<dbReference type="Proteomes" id="UP000515208">
    <property type="component" value="Unplaced"/>
</dbReference>
<dbReference type="Gene3D" id="1.10.472.80">
    <property type="entry name" value="Ypt/Rab-GAP domain of gyp1p, domain 3"/>
    <property type="match status" value="1"/>
</dbReference>
<keyword evidence="9" id="KW-0770">Synapse</keyword>
<reference evidence="18" key="1">
    <citation type="submission" date="2025-08" db="UniProtKB">
        <authorList>
            <consortium name="RefSeq"/>
        </authorList>
    </citation>
    <scope>IDENTIFICATION</scope>
    <source>
        <tissue evidence="18">Blood</tissue>
    </source>
</reference>